<feature type="domain" description="GS beta-grasp" evidence="5">
    <location>
        <begin position="14"/>
        <end position="97"/>
    </location>
</feature>
<proteinExistence type="inferred from homology"/>
<comment type="similarity">
    <text evidence="4">Belongs to the glutamine synthetase family.</text>
</comment>
<keyword evidence="1 6" id="KW-0436">Ligase</keyword>
<dbReference type="Proteomes" id="UP001174909">
    <property type="component" value="Unassembled WGS sequence"/>
</dbReference>
<dbReference type="InterPro" id="IPR008147">
    <property type="entry name" value="Gln_synt_N"/>
</dbReference>
<evidence type="ECO:0000259" key="5">
    <source>
        <dbReference type="PROSITE" id="PS51986"/>
    </source>
</evidence>
<keyword evidence="3" id="KW-0067">ATP-binding</keyword>
<gene>
    <name evidence="6" type="ORF">GBAR_LOCUS3636</name>
</gene>
<dbReference type="GO" id="GO:0004356">
    <property type="term" value="F:glutamine synthetase activity"/>
    <property type="evidence" value="ECO:0007669"/>
    <property type="project" value="InterPro"/>
</dbReference>
<name>A0AA35W165_GEOBA</name>
<keyword evidence="7" id="KW-1185">Reference proteome</keyword>
<evidence type="ECO:0000256" key="4">
    <source>
        <dbReference type="PROSITE-ProRule" id="PRU01330"/>
    </source>
</evidence>
<dbReference type="SUPFAM" id="SSF54368">
    <property type="entry name" value="Glutamine synthetase, N-terminal domain"/>
    <property type="match status" value="1"/>
</dbReference>
<dbReference type="Pfam" id="PF03951">
    <property type="entry name" value="Gln-synt_N"/>
    <property type="match status" value="1"/>
</dbReference>
<dbReference type="InterPro" id="IPR036651">
    <property type="entry name" value="Gln_synt_N_sf"/>
</dbReference>
<dbReference type="Gene3D" id="3.10.20.70">
    <property type="entry name" value="Glutamine synthetase, N-terminal domain"/>
    <property type="match status" value="1"/>
</dbReference>
<dbReference type="GO" id="GO:0005524">
    <property type="term" value="F:ATP binding"/>
    <property type="evidence" value="ECO:0007669"/>
    <property type="project" value="UniProtKB-KW"/>
</dbReference>
<dbReference type="GO" id="GO:0006542">
    <property type="term" value="P:glutamine biosynthetic process"/>
    <property type="evidence" value="ECO:0007669"/>
    <property type="project" value="InterPro"/>
</dbReference>
<evidence type="ECO:0000256" key="1">
    <source>
        <dbReference type="ARBA" id="ARBA00022598"/>
    </source>
</evidence>
<accession>A0AA35W165</accession>
<evidence type="ECO:0000256" key="3">
    <source>
        <dbReference type="ARBA" id="ARBA00022840"/>
    </source>
</evidence>
<keyword evidence="2" id="KW-0547">Nucleotide-binding</keyword>
<dbReference type="PANTHER" id="PTHR43785">
    <property type="entry name" value="GAMMA-GLUTAMYLPUTRESCINE SYNTHETASE"/>
    <property type="match status" value="1"/>
</dbReference>
<dbReference type="AlphaFoldDB" id="A0AA35W165"/>
<reference evidence="6" key="1">
    <citation type="submission" date="2023-03" db="EMBL/GenBank/DDBJ databases">
        <authorList>
            <person name="Steffen K."/>
            <person name="Cardenas P."/>
        </authorList>
    </citation>
    <scope>NUCLEOTIDE SEQUENCE</scope>
</reference>
<dbReference type="EMBL" id="CASHTH010000518">
    <property type="protein sequence ID" value="CAI8003395.1"/>
    <property type="molecule type" value="Genomic_DNA"/>
</dbReference>
<dbReference type="PANTHER" id="PTHR43785:SF12">
    <property type="entry name" value="TYPE-1 GLUTAMINE SYNTHETASE 2"/>
    <property type="match status" value="1"/>
</dbReference>
<evidence type="ECO:0000313" key="6">
    <source>
        <dbReference type="EMBL" id="CAI8003395.1"/>
    </source>
</evidence>
<evidence type="ECO:0000256" key="2">
    <source>
        <dbReference type="ARBA" id="ARBA00022741"/>
    </source>
</evidence>
<dbReference type="PROSITE" id="PS51986">
    <property type="entry name" value="GS_BETA_GRASP"/>
    <property type="match status" value="1"/>
</dbReference>
<comment type="caution">
    <text evidence="6">The sequence shown here is derived from an EMBL/GenBank/DDBJ whole genome shotgun (WGS) entry which is preliminary data.</text>
</comment>
<protein>
    <submittedName>
        <fullName evidence="6">Glutamate--methylamine ligase</fullName>
    </submittedName>
</protein>
<sequence length="127" mass="13979">MTGREEIAQRMDADGIRFLLTQFVDLNGSPKAKMVPVEHFEDVLDEGAGFGGAALIGMGQGPHSHDMMARIDLDSYTPVPWDEGLARFASDLFVDGEPHPYCPRQHFKSLLNSARAEGYVFNVGIEP</sequence>
<evidence type="ECO:0000313" key="7">
    <source>
        <dbReference type="Proteomes" id="UP001174909"/>
    </source>
</evidence>
<organism evidence="6 7">
    <name type="scientific">Geodia barretti</name>
    <name type="common">Barrett's horny sponge</name>
    <dbReference type="NCBI Taxonomy" id="519541"/>
    <lineage>
        <taxon>Eukaryota</taxon>
        <taxon>Metazoa</taxon>
        <taxon>Porifera</taxon>
        <taxon>Demospongiae</taxon>
        <taxon>Heteroscleromorpha</taxon>
        <taxon>Tetractinellida</taxon>
        <taxon>Astrophorina</taxon>
        <taxon>Geodiidae</taxon>
        <taxon>Geodia</taxon>
    </lineage>
</organism>